<organism evidence="2 3">
    <name type="scientific">Limihaloglobus sulfuriphilus</name>
    <dbReference type="NCBI Taxonomy" id="1851148"/>
    <lineage>
        <taxon>Bacteria</taxon>
        <taxon>Pseudomonadati</taxon>
        <taxon>Planctomycetota</taxon>
        <taxon>Phycisphaerae</taxon>
        <taxon>Sedimentisphaerales</taxon>
        <taxon>Sedimentisphaeraceae</taxon>
        <taxon>Limihaloglobus</taxon>
    </lineage>
</organism>
<dbReference type="EMBL" id="CP019646">
    <property type="protein sequence ID" value="AQQ71114.1"/>
    <property type="molecule type" value="Genomic_DNA"/>
</dbReference>
<dbReference type="KEGG" id="pbas:SMSP2_01479"/>
<sequence length="620" mass="69536">MYKTAYNKLLQKKLFGGLLCGSGEISLFDKTRIVVPRWMRIGPFASELNADMPLDKTNPNGSYKGLNGAVEWEDVTLVPEETGIIDNSIAEADGAYSIYLATYVYSRKQHKCILAAGHQGDMQLFLNGRQIRGTMFSSDSANFDIDLVHGWNLLMLRLDYSPQDDKSFYAGLCHADGKPFRDGWVKTGFMTNGDIDTQLFCKNPDEENQYIEIGHISNNEHLRSKPDAVVYIPKEGEGHNDGDNEHFLVFNAPKSRELLAMWTQGSMEPSGDNHIVISRSSDGVKFSDPVWITGTHKDTDENQASWGFPLVASKTGRIYCFYCETPKGKLGGASGVLGCHISDDNGYTWNRAGRIELEDCFKSKDGSKMPLGEIIVWQKPIKDKNGRVVVGYTYNGSDCPKSCCRFMAFDNIDDAPEIEDIQITYLSSIGNSIEMPADVSERHCSEPAPVLLPDGRIFSVMRTITGNIWYSVSEDDCCSWTAARPLLYRDGGEAVKNPLNCCPLYPLEDGKYILLYCNNSFYADYIRNGKPLPAGMSMFTNRRPMVYSIGEFNPQADQPLWFSKPKELFDTDGVIVSPKASNEIGSYPSMTVFNGERMLWYPDRKFFLLGKKITREMINS</sequence>
<dbReference type="Pfam" id="PF13088">
    <property type="entry name" value="BNR_2"/>
    <property type="match status" value="1"/>
</dbReference>
<protein>
    <submittedName>
        <fullName evidence="2">Putative neuraminidase (Sialidase)</fullName>
    </submittedName>
</protein>
<evidence type="ECO:0000313" key="2">
    <source>
        <dbReference type="EMBL" id="AQQ71114.1"/>
    </source>
</evidence>
<evidence type="ECO:0000259" key="1">
    <source>
        <dbReference type="Pfam" id="PF13088"/>
    </source>
</evidence>
<keyword evidence="3" id="KW-1185">Reference proteome</keyword>
<dbReference type="InterPro" id="IPR036278">
    <property type="entry name" value="Sialidase_sf"/>
</dbReference>
<dbReference type="SUPFAM" id="SSF50939">
    <property type="entry name" value="Sialidases"/>
    <property type="match status" value="1"/>
</dbReference>
<dbReference type="AlphaFoldDB" id="A0A1Q2MEN2"/>
<gene>
    <name evidence="2" type="ORF">SMSP2_01479</name>
</gene>
<reference evidence="3" key="1">
    <citation type="submission" date="2017-02" db="EMBL/GenBank/DDBJ databases">
        <title>Comparative genomics and description of representatives of a novel lineage of planctomycetes thriving in anoxic sediments.</title>
        <authorList>
            <person name="Spring S."/>
            <person name="Bunk B."/>
            <person name="Sproer C."/>
        </authorList>
    </citation>
    <scope>NUCLEOTIDE SEQUENCE [LARGE SCALE GENOMIC DNA]</scope>
    <source>
        <strain evidence="3">SM-Chi-D1</strain>
    </source>
</reference>
<dbReference type="RefSeq" id="WP_146683325.1">
    <property type="nucleotide sequence ID" value="NZ_CP019646.1"/>
</dbReference>
<dbReference type="InterPro" id="IPR011040">
    <property type="entry name" value="Sialidase"/>
</dbReference>
<dbReference type="OrthoDB" id="240763at2"/>
<evidence type="ECO:0000313" key="3">
    <source>
        <dbReference type="Proteomes" id="UP000188181"/>
    </source>
</evidence>
<dbReference type="Gene3D" id="2.120.10.10">
    <property type="match status" value="1"/>
</dbReference>
<accession>A0A1Q2MEN2</accession>
<dbReference type="CDD" id="cd15482">
    <property type="entry name" value="Sialidase_non-viral"/>
    <property type="match status" value="1"/>
</dbReference>
<dbReference type="STRING" id="1851148.SMSP2_01479"/>
<proteinExistence type="predicted"/>
<name>A0A1Q2MEN2_9BACT</name>
<feature type="domain" description="Sialidase" evidence="1">
    <location>
        <begin position="257"/>
        <end position="592"/>
    </location>
</feature>
<dbReference type="Proteomes" id="UP000188181">
    <property type="component" value="Chromosome"/>
</dbReference>